<dbReference type="CDD" id="cd09276">
    <property type="entry name" value="Rnase_HI_RT_non_LTR"/>
    <property type="match status" value="1"/>
</dbReference>
<feature type="non-terminal residue" evidence="4">
    <location>
        <position position="1"/>
    </location>
</feature>
<dbReference type="PANTHER" id="PTHR19446">
    <property type="entry name" value="REVERSE TRANSCRIPTASES"/>
    <property type="match status" value="1"/>
</dbReference>
<dbReference type="Gene3D" id="3.30.420.10">
    <property type="entry name" value="Ribonuclease H-like superfamily/Ribonuclease H"/>
    <property type="match status" value="1"/>
</dbReference>
<sequence>SDFFTHIAECARSATTRCVVPAGSPCPDVKLLNLRAARRRAQRIAIRTDRAEHWTVHNRIDAVCRRQARRLRRNSWSGVCSSLSDPRRRNRAWPIMRGLLNPRAPRHPVLAIAVARGITEFELSELLADVFAPASPVSPSVSSDTLGSHHPALPPSAPTDAAVSQQLACLCDAEFTEHELARVLNRRRHRSAPGPDGITHSMLRNLDDDQRHLLLVAFNEVFSSGSLPDSWCTATVVPVLKRGKPPRNLTSYRPISLTSVPGKTMEAMALHRLQWITTSSGTFPPQQCGFRPLRATADAIAAVVGTLEQALHDREAALLLLLDVQSAFDCLPHAAIIEAVCALGVRGKLLRYIQAFLADRSLTVRVGKATSTPRPVTTGVPQGSVLSPFLFNLALAPLTECLPKQDDFAVRVVIYADDIALYVRGPTRCLARVRNSLQNALEAVAGFLDGIGLRISAAKTEALLVHPRASERRTTRPVTLHGVPIPWKTHVRYLGLTIDHRLKWNLEVGRVRRETRRVEGAVRRILARGTGSPASFAMNIYEAMAMSKVHYALPLCGLRPIQWNAIDADHRRVLRMCHGLPRGSRVAATLAETGAWPASLTGELRALYHLERLNRAPDGAPILSQLRALPDSRVGSLFDMFDSIVVDSAHEIPPWPPPHQRVPLPIGFELPGVRSKRNTPACAIAQEAAARMDQDLAGRTQFFTDASVLQDHSAAAACTAPQLALKRQCRLVYRASSTTAELVGIHLAADLIRESPQVSRAAIFTDSRSALRQLAKEDRAPPLAERVAWSLHSLREYGCDVALQWIPSHVGIAGNEAADDLAKAAHDPAVPLTTCADSADSARQNLRREIVRNHPDERTAAGSPPRHLPESTLTRKERSFLLALRTGSVWPAELRHRLRGALSPLCHDCGERETMAHLFLFCPALSGH</sequence>
<evidence type="ECO:0000256" key="1">
    <source>
        <dbReference type="SAM" id="MobiDB-lite"/>
    </source>
</evidence>
<name>L7MBH8_RHIPC</name>
<feature type="non-terminal residue" evidence="4">
    <location>
        <position position="928"/>
    </location>
</feature>
<dbReference type="GO" id="GO:0004523">
    <property type="term" value="F:RNA-DNA hybrid ribonuclease activity"/>
    <property type="evidence" value="ECO:0007669"/>
    <property type="project" value="InterPro"/>
</dbReference>
<reference evidence="4" key="1">
    <citation type="submission" date="2012-11" db="EMBL/GenBank/DDBJ databases">
        <authorList>
            <person name="Lucero-Rivera Y.E."/>
            <person name="Tovar-Ramirez D."/>
        </authorList>
    </citation>
    <scope>NUCLEOTIDE SEQUENCE</scope>
    <source>
        <tissue evidence="4">Salivary gland</tissue>
    </source>
</reference>
<evidence type="ECO:0000313" key="4">
    <source>
        <dbReference type="EMBL" id="JAA61375.1"/>
    </source>
</evidence>
<feature type="region of interest" description="Disordered" evidence="1">
    <location>
        <begin position="851"/>
        <end position="872"/>
    </location>
</feature>
<accession>L7MBH8</accession>
<dbReference type="GO" id="GO:0071897">
    <property type="term" value="P:DNA biosynthetic process"/>
    <property type="evidence" value="ECO:0007669"/>
    <property type="project" value="UniProtKB-ARBA"/>
</dbReference>
<dbReference type="Pfam" id="PF00075">
    <property type="entry name" value="RNase_H"/>
    <property type="match status" value="1"/>
</dbReference>
<dbReference type="SUPFAM" id="SSF56672">
    <property type="entry name" value="DNA/RNA polymerases"/>
    <property type="match status" value="1"/>
</dbReference>
<dbReference type="GO" id="GO:0042575">
    <property type="term" value="C:DNA polymerase complex"/>
    <property type="evidence" value="ECO:0007669"/>
    <property type="project" value="UniProtKB-ARBA"/>
</dbReference>
<dbReference type="InterPro" id="IPR000477">
    <property type="entry name" value="RT_dom"/>
</dbReference>
<dbReference type="CDD" id="cd01650">
    <property type="entry name" value="RT_nLTR_like"/>
    <property type="match status" value="1"/>
</dbReference>
<dbReference type="InterPro" id="IPR043502">
    <property type="entry name" value="DNA/RNA_pol_sf"/>
</dbReference>
<reference evidence="4" key="2">
    <citation type="journal article" date="2015" name="J. Proteomics">
        <title>Sexual differences in the sialomes of the zebra tick, Rhipicephalus pulchellus.</title>
        <authorList>
            <person name="Tan A.W."/>
            <person name="Francischetti I.M."/>
            <person name="Slovak M."/>
            <person name="Kini R.M."/>
            <person name="Ribeiro J.M."/>
        </authorList>
    </citation>
    <scope>NUCLEOTIDE SEQUENCE</scope>
    <source>
        <tissue evidence="4">Salivary gland</tissue>
    </source>
</reference>
<dbReference type="EMBL" id="GACK01003659">
    <property type="protein sequence ID" value="JAA61375.1"/>
    <property type="molecule type" value="mRNA"/>
</dbReference>
<dbReference type="PROSITE" id="PS50879">
    <property type="entry name" value="RNASE_H_1"/>
    <property type="match status" value="1"/>
</dbReference>
<dbReference type="InterPro" id="IPR036397">
    <property type="entry name" value="RNaseH_sf"/>
</dbReference>
<protein>
    <submittedName>
        <fullName evidence="4">Putative tick transposon</fullName>
    </submittedName>
</protein>
<dbReference type="PROSITE" id="PS50878">
    <property type="entry name" value="RT_POL"/>
    <property type="match status" value="1"/>
</dbReference>
<dbReference type="InterPro" id="IPR012337">
    <property type="entry name" value="RNaseH-like_sf"/>
</dbReference>
<dbReference type="SUPFAM" id="SSF53098">
    <property type="entry name" value="Ribonuclease H-like"/>
    <property type="match status" value="1"/>
</dbReference>
<dbReference type="GO" id="GO:0003676">
    <property type="term" value="F:nucleic acid binding"/>
    <property type="evidence" value="ECO:0007669"/>
    <property type="project" value="InterPro"/>
</dbReference>
<feature type="domain" description="RNase H type-1" evidence="3">
    <location>
        <begin position="696"/>
        <end position="827"/>
    </location>
</feature>
<feature type="region of interest" description="Disordered" evidence="1">
    <location>
        <begin position="139"/>
        <end position="159"/>
    </location>
</feature>
<evidence type="ECO:0000259" key="2">
    <source>
        <dbReference type="PROSITE" id="PS50878"/>
    </source>
</evidence>
<evidence type="ECO:0000259" key="3">
    <source>
        <dbReference type="PROSITE" id="PS50879"/>
    </source>
</evidence>
<dbReference type="InterPro" id="IPR002156">
    <property type="entry name" value="RNaseH_domain"/>
</dbReference>
<feature type="domain" description="Reverse transcriptase" evidence="2">
    <location>
        <begin position="220"/>
        <end position="498"/>
    </location>
</feature>
<dbReference type="AlphaFoldDB" id="L7MBH8"/>
<proteinExistence type="evidence at transcript level"/>
<dbReference type="Pfam" id="PF00078">
    <property type="entry name" value="RVT_1"/>
    <property type="match status" value="1"/>
</dbReference>
<organism evidence="4">
    <name type="scientific">Rhipicephalus pulchellus</name>
    <name type="common">Yellow backed tick</name>
    <name type="synonym">Dermacentor pulchellus</name>
    <dbReference type="NCBI Taxonomy" id="72859"/>
    <lineage>
        <taxon>Eukaryota</taxon>
        <taxon>Metazoa</taxon>
        <taxon>Ecdysozoa</taxon>
        <taxon>Arthropoda</taxon>
        <taxon>Chelicerata</taxon>
        <taxon>Arachnida</taxon>
        <taxon>Acari</taxon>
        <taxon>Parasitiformes</taxon>
        <taxon>Ixodida</taxon>
        <taxon>Ixodoidea</taxon>
        <taxon>Ixodidae</taxon>
        <taxon>Rhipicephalinae</taxon>
        <taxon>Rhipicephalus</taxon>
        <taxon>Rhipicephalus</taxon>
    </lineage>
</organism>